<dbReference type="EMBL" id="JARPUR010000007">
    <property type="protein sequence ID" value="KAK4873011.1"/>
    <property type="molecule type" value="Genomic_DNA"/>
</dbReference>
<reference evidence="3" key="1">
    <citation type="submission" date="2023-01" db="EMBL/GenBank/DDBJ databases">
        <title>Key to firefly adult light organ development and bioluminescence: homeobox transcription factors regulate luciferase expression and transportation to peroxisome.</title>
        <authorList>
            <person name="Fu X."/>
        </authorList>
    </citation>
    <scope>NUCLEOTIDE SEQUENCE [LARGE SCALE GENOMIC DNA]</scope>
</reference>
<dbReference type="Proteomes" id="UP001353858">
    <property type="component" value="Unassembled WGS sequence"/>
</dbReference>
<evidence type="ECO:0008006" key="4">
    <source>
        <dbReference type="Google" id="ProtNLM"/>
    </source>
</evidence>
<keyword evidence="3" id="KW-1185">Reference proteome</keyword>
<dbReference type="Gene3D" id="3.40.1440.10">
    <property type="entry name" value="GIY-YIG endonuclease"/>
    <property type="match status" value="1"/>
</dbReference>
<accession>A0AAN7P0G1</accession>
<dbReference type="CDD" id="cd10442">
    <property type="entry name" value="GIY-YIG_PLEs"/>
    <property type="match status" value="1"/>
</dbReference>
<dbReference type="PANTHER" id="PTHR21301">
    <property type="entry name" value="REVERSE TRANSCRIPTASE"/>
    <property type="match status" value="1"/>
</dbReference>
<evidence type="ECO:0000313" key="3">
    <source>
        <dbReference type="Proteomes" id="UP001353858"/>
    </source>
</evidence>
<feature type="compositionally biased region" description="Basic residues" evidence="1">
    <location>
        <begin position="127"/>
        <end position="137"/>
    </location>
</feature>
<feature type="region of interest" description="Disordered" evidence="1">
    <location>
        <begin position="304"/>
        <end position="385"/>
    </location>
</feature>
<gene>
    <name evidence="2" type="ORF">RN001_015040</name>
</gene>
<sequence>MDYEDYDNKIKTLLQDGTYQPITTDPTTYLEKTTKNKIKTTKLSKEIHKEGAPLRPIVSSIVSPLQELAKFLAKQLQPYAEEAESYVKNASHFIERIKDITLEPDHMLVSFDVKKHTALQQNGFSKNHIRRALRPRRNNNTEEDENKPDATAFLPYIKGTTDKISKVLKKHNIQTIFNTVKKINQILPNPKTKIDLESQGVYKIPCKYCDGCYMGQTNRRVNIRREEHRNAVIKQESTSSLAEHVRKTSHEINFDETKVIANVEHKTKRIIREAIEIEKLPNSLNTRDDTQRLPTAWKPALTTTKTRRPTTLPITKDVATADLPKRNTKNRKPTTPLSPEATNHTNNPSCAPKRTTRSRYKQLTIETKISPRLTRSKAAAQTRKT</sequence>
<comment type="caution">
    <text evidence="2">The sequence shown here is derived from an EMBL/GenBank/DDBJ whole genome shotgun (WGS) entry which is preliminary data.</text>
</comment>
<feature type="compositionally biased region" description="Polar residues" evidence="1">
    <location>
        <begin position="333"/>
        <end position="349"/>
    </location>
</feature>
<organism evidence="2 3">
    <name type="scientific">Aquatica leii</name>
    <dbReference type="NCBI Taxonomy" id="1421715"/>
    <lineage>
        <taxon>Eukaryota</taxon>
        <taxon>Metazoa</taxon>
        <taxon>Ecdysozoa</taxon>
        <taxon>Arthropoda</taxon>
        <taxon>Hexapoda</taxon>
        <taxon>Insecta</taxon>
        <taxon>Pterygota</taxon>
        <taxon>Neoptera</taxon>
        <taxon>Endopterygota</taxon>
        <taxon>Coleoptera</taxon>
        <taxon>Polyphaga</taxon>
        <taxon>Elateriformia</taxon>
        <taxon>Elateroidea</taxon>
        <taxon>Lampyridae</taxon>
        <taxon>Luciolinae</taxon>
        <taxon>Aquatica</taxon>
    </lineage>
</organism>
<dbReference type="InterPro" id="IPR035901">
    <property type="entry name" value="GIY-YIG_endonuc_sf"/>
</dbReference>
<dbReference type="AlphaFoldDB" id="A0AAN7P0G1"/>
<protein>
    <recommendedName>
        <fullName evidence="4">GIY-YIG domain-containing protein</fullName>
    </recommendedName>
</protein>
<evidence type="ECO:0000256" key="1">
    <source>
        <dbReference type="SAM" id="MobiDB-lite"/>
    </source>
</evidence>
<dbReference type="PANTHER" id="PTHR21301:SF10">
    <property type="entry name" value="REVERSE TRANSCRIPTASE DOMAIN-CONTAINING PROTEIN"/>
    <property type="match status" value="1"/>
</dbReference>
<evidence type="ECO:0000313" key="2">
    <source>
        <dbReference type="EMBL" id="KAK4873011.1"/>
    </source>
</evidence>
<name>A0AAN7P0G1_9COLE</name>
<proteinExistence type="predicted"/>
<feature type="region of interest" description="Disordered" evidence="1">
    <location>
        <begin position="126"/>
        <end position="147"/>
    </location>
</feature>
<feature type="compositionally biased region" description="Low complexity" evidence="1">
    <location>
        <begin position="304"/>
        <end position="316"/>
    </location>
</feature>